<evidence type="ECO:0000313" key="2">
    <source>
        <dbReference type="EMBL" id="CZR63304.1"/>
    </source>
</evidence>
<keyword evidence="3" id="KW-1185">Reference proteome</keyword>
<dbReference type="AlphaFoldDB" id="A0A1L7XE48"/>
<organism evidence="2 3">
    <name type="scientific">Phialocephala subalpina</name>
    <dbReference type="NCBI Taxonomy" id="576137"/>
    <lineage>
        <taxon>Eukaryota</taxon>
        <taxon>Fungi</taxon>
        <taxon>Dikarya</taxon>
        <taxon>Ascomycota</taxon>
        <taxon>Pezizomycotina</taxon>
        <taxon>Leotiomycetes</taxon>
        <taxon>Helotiales</taxon>
        <taxon>Mollisiaceae</taxon>
        <taxon>Phialocephala</taxon>
        <taxon>Phialocephala fortinii species complex</taxon>
    </lineage>
</organism>
<reference evidence="2 3" key="1">
    <citation type="submission" date="2016-03" db="EMBL/GenBank/DDBJ databases">
        <authorList>
            <person name="Ploux O."/>
        </authorList>
    </citation>
    <scope>NUCLEOTIDE SEQUENCE [LARGE SCALE GENOMIC DNA]</scope>
    <source>
        <strain evidence="2 3">UAMH 11012</strain>
    </source>
</reference>
<name>A0A1L7XE48_9HELO</name>
<dbReference type="OrthoDB" id="3513709at2759"/>
<proteinExistence type="predicted"/>
<keyword evidence="1" id="KW-1133">Transmembrane helix</keyword>
<keyword evidence="1" id="KW-0812">Transmembrane</keyword>
<dbReference type="Proteomes" id="UP000184330">
    <property type="component" value="Unassembled WGS sequence"/>
</dbReference>
<gene>
    <name evidence="2" type="ORF">PAC_13201</name>
</gene>
<protein>
    <submittedName>
        <fullName evidence="2">Uncharacterized protein</fullName>
    </submittedName>
</protein>
<dbReference type="EMBL" id="FJOG01000023">
    <property type="protein sequence ID" value="CZR63304.1"/>
    <property type="molecule type" value="Genomic_DNA"/>
</dbReference>
<evidence type="ECO:0000256" key="1">
    <source>
        <dbReference type="SAM" id="Phobius"/>
    </source>
</evidence>
<accession>A0A1L7XE48</accession>
<keyword evidence="1" id="KW-0472">Membrane</keyword>
<evidence type="ECO:0000313" key="3">
    <source>
        <dbReference type="Proteomes" id="UP000184330"/>
    </source>
</evidence>
<sequence>MDKIPSPPLSASELDEALVKITNALDTLQVRYGIVGSTAINLYARHYGFPHRATSNISIVVQPTEKVSAMEISARFAEKSFGTDFVCWMIEGVRVPKVVVRREGYREQRMAVNFRLLDHYTYPERRLYYDFDLDQIGNQRIMWGLSEKRIRLLSAPWLLRQKILAWGAREDAEKRRKDVEDIKTLCDIVELQKKRVKFRDEEEVQVLEAFVMNVFEDPLAFRIAIDCPQVLGPWWEIRWIRVLLIILAIFLFGLWLDYTYSTNDWDIGKDQLRWMEWNLKGIWEDE</sequence>
<feature type="transmembrane region" description="Helical" evidence="1">
    <location>
        <begin position="239"/>
        <end position="256"/>
    </location>
</feature>